<protein>
    <recommendedName>
        <fullName evidence="3">Small CPxCG-related zinc finger protein</fullName>
    </recommendedName>
</protein>
<sequence>MRRSTRSSRTRRSRPTTVRETISAVLFRSSEPATVEECRRCGTTVDPTTSCCPNCGRDDIVTHRIR</sequence>
<evidence type="ECO:0008006" key="3">
    <source>
        <dbReference type="Google" id="ProtNLM"/>
    </source>
</evidence>
<keyword evidence="2" id="KW-1185">Reference proteome</keyword>
<name>A0A2Z2HTC2_9EURY</name>
<dbReference type="Proteomes" id="UP000250088">
    <property type="component" value="Chromosome"/>
</dbReference>
<dbReference type="KEGG" id="naj:B1756_00030"/>
<gene>
    <name evidence="1" type="ORF">B1756_00030</name>
</gene>
<reference evidence="2" key="1">
    <citation type="submission" date="2017-02" db="EMBL/GenBank/DDBJ databases">
        <title>Natronthermophilus aegyptiacus gen. nov.,sp. nov., an aerobic, extremely halophilic alkalithermophilic archaeon isolated from the athalassohaline Wadi An Natrun, Egypt.</title>
        <authorList>
            <person name="Zhao B."/>
        </authorList>
    </citation>
    <scope>NUCLEOTIDE SEQUENCE [LARGE SCALE GENOMIC DNA]</scope>
    <source>
        <strain evidence="2">JW/NM-HA 15</strain>
    </source>
</reference>
<evidence type="ECO:0000313" key="2">
    <source>
        <dbReference type="Proteomes" id="UP000250088"/>
    </source>
</evidence>
<dbReference type="AlphaFoldDB" id="A0A2Z2HTC2"/>
<dbReference type="EMBL" id="CP019893">
    <property type="protein sequence ID" value="ARS88304.1"/>
    <property type="molecule type" value="Genomic_DNA"/>
</dbReference>
<evidence type="ECO:0000313" key="1">
    <source>
        <dbReference type="EMBL" id="ARS88304.1"/>
    </source>
</evidence>
<accession>A0A2Z2HTC2</accession>
<organism evidence="1 2">
    <name type="scientific">Natrarchaeobaculum aegyptiacum</name>
    <dbReference type="NCBI Taxonomy" id="745377"/>
    <lineage>
        <taxon>Archaea</taxon>
        <taxon>Methanobacteriati</taxon>
        <taxon>Methanobacteriota</taxon>
        <taxon>Stenosarchaea group</taxon>
        <taxon>Halobacteria</taxon>
        <taxon>Halobacteriales</taxon>
        <taxon>Natrialbaceae</taxon>
        <taxon>Natrarchaeobaculum</taxon>
    </lineage>
</organism>
<proteinExistence type="predicted"/>